<accession>A0A9Q8LCT3</accession>
<dbReference type="KEGG" id="ffu:CLAFUR5_08178"/>
<keyword evidence="2" id="KW-1185">Reference proteome</keyword>
<reference evidence="1" key="1">
    <citation type="submission" date="2021-12" db="EMBL/GenBank/DDBJ databases">
        <authorList>
            <person name="Zaccaron A."/>
            <person name="Stergiopoulos I."/>
        </authorList>
    </citation>
    <scope>NUCLEOTIDE SEQUENCE</scope>
    <source>
        <strain evidence="1">Race5_Kim</strain>
    </source>
</reference>
<name>A0A9Q8LCT3_PASFU</name>
<organism evidence="1 2">
    <name type="scientific">Passalora fulva</name>
    <name type="common">Tomato leaf mold</name>
    <name type="synonym">Cladosporium fulvum</name>
    <dbReference type="NCBI Taxonomy" id="5499"/>
    <lineage>
        <taxon>Eukaryota</taxon>
        <taxon>Fungi</taxon>
        <taxon>Dikarya</taxon>
        <taxon>Ascomycota</taxon>
        <taxon>Pezizomycotina</taxon>
        <taxon>Dothideomycetes</taxon>
        <taxon>Dothideomycetidae</taxon>
        <taxon>Mycosphaerellales</taxon>
        <taxon>Mycosphaerellaceae</taxon>
        <taxon>Fulvia</taxon>
    </lineage>
</organism>
<sequence length="236" mass="26811">MPSPYERHTNFHPLDIIDERVLRHGGKVEDHHISQYRSRVKVSQRNMGELSLITHLTRVQYGYYRSSPAALIGFRFQFLGSNPHWRFQKADIKITFASSDVSVKDAAQDPVVVDFGPKHLASEGTEEKRSWEDPRQTDGLPLQFDAAVIVKYNCPFSAAVDVKIGPVFYLLARPYPAAEPVRFQPGIEYGDSIRDGVVDFESLTQEEWRRMVTPDLDLAQPVLNSTAPTTPLKKEE</sequence>
<evidence type="ECO:0000313" key="1">
    <source>
        <dbReference type="EMBL" id="UJO15110.1"/>
    </source>
</evidence>
<dbReference type="EMBL" id="CP090165">
    <property type="protein sequence ID" value="UJO15110.1"/>
    <property type="molecule type" value="Genomic_DNA"/>
</dbReference>
<evidence type="ECO:0000313" key="2">
    <source>
        <dbReference type="Proteomes" id="UP000756132"/>
    </source>
</evidence>
<dbReference type="OrthoDB" id="3628182at2759"/>
<protein>
    <submittedName>
        <fullName evidence="1">Uncharacterized protein</fullName>
    </submittedName>
</protein>
<dbReference type="RefSeq" id="XP_047759476.1">
    <property type="nucleotide sequence ID" value="XM_047907326.1"/>
</dbReference>
<dbReference type="GeneID" id="71988056"/>
<dbReference type="AlphaFoldDB" id="A0A9Q8LCT3"/>
<proteinExistence type="predicted"/>
<gene>
    <name evidence="1" type="ORF">CLAFUR5_08178</name>
</gene>
<reference evidence="1" key="2">
    <citation type="journal article" date="2022" name="Microb. Genom.">
        <title>A chromosome-scale genome assembly of the tomato pathogen Cladosporium fulvum reveals a compartmentalized genome architecture and the presence of a dispensable chromosome.</title>
        <authorList>
            <person name="Zaccaron A.Z."/>
            <person name="Chen L.H."/>
            <person name="Samaras A."/>
            <person name="Stergiopoulos I."/>
        </authorList>
    </citation>
    <scope>NUCLEOTIDE SEQUENCE</scope>
    <source>
        <strain evidence="1">Race5_Kim</strain>
    </source>
</reference>
<dbReference type="Proteomes" id="UP000756132">
    <property type="component" value="Chromosome 3"/>
</dbReference>